<evidence type="ECO:0000256" key="1">
    <source>
        <dbReference type="ARBA" id="ARBA00004651"/>
    </source>
</evidence>
<evidence type="ECO:0000313" key="9">
    <source>
        <dbReference type="EMBL" id="MFC0271074.1"/>
    </source>
</evidence>
<keyword evidence="4" id="KW-1003">Cell membrane</keyword>
<keyword evidence="3" id="KW-0813">Transport</keyword>
<evidence type="ECO:0000256" key="6">
    <source>
        <dbReference type="ARBA" id="ARBA00022989"/>
    </source>
</evidence>
<evidence type="ECO:0000256" key="8">
    <source>
        <dbReference type="SAM" id="Phobius"/>
    </source>
</evidence>
<protein>
    <submittedName>
        <fullName evidence="9">AEC family transporter</fullName>
    </submittedName>
</protein>
<dbReference type="Proteomes" id="UP001589854">
    <property type="component" value="Unassembled WGS sequence"/>
</dbReference>
<keyword evidence="5 8" id="KW-0812">Transmembrane</keyword>
<dbReference type="Pfam" id="PF03547">
    <property type="entry name" value="Mem_trans"/>
    <property type="match status" value="2"/>
</dbReference>
<dbReference type="PANTHER" id="PTHR36838">
    <property type="entry name" value="AUXIN EFFLUX CARRIER FAMILY PROTEIN"/>
    <property type="match status" value="1"/>
</dbReference>
<feature type="transmembrane region" description="Helical" evidence="8">
    <location>
        <begin position="280"/>
        <end position="307"/>
    </location>
</feature>
<reference evidence="9 10" key="1">
    <citation type="submission" date="2024-09" db="EMBL/GenBank/DDBJ databases">
        <authorList>
            <person name="Sun Q."/>
            <person name="Mori K."/>
        </authorList>
    </citation>
    <scope>NUCLEOTIDE SEQUENCE [LARGE SCALE GENOMIC DNA]</scope>
    <source>
        <strain evidence="9 10">CCM 7228</strain>
    </source>
</reference>
<dbReference type="Gene3D" id="1.20.1530.20">
    <property type="match status" value="2"/>
</dbReference>
<evidence type="ECO:0000256" key="5">
    <source>
        <dbReference type="ARBA" id="ARBA00022692"/>
    </source>
</evidence>
<feature type="transmembrane region" description="Helical" evidence="8">
    <location>
        <begin position="221"/>
        <end position="245"/>
    </location>
</feature>
<evidence type="ECO:0000256" key="4">
    <source>
        <dbReference type="ARBA" id="ARBA00022475"/>
    </source>
</evidence>
<accession>A0ABV6GCZ0</accession>
<keyword evidence="6 8" id="KW-1133">Transmembrane helix</keyword>
<comment type="subcellular location">
    <subcellularLocation>
        <location evidence="1">Cell membrane</location>
        <topology evidence="1">Multi-pass membrane protein</topology>
    </subcellularLocation>
</comment>
<dbReference type="EMBL" id="JBHLVO010000003">
    <property type="protein sequence ID" value="MFC0271074.1"/>
    <property type="molecule type" value="Genomic_DNA"/>
</dbReference>
<sequence length="308" mass="33523">MEVLYLILLNVIFPVFALIGVGAFLHRRFLFDLNTLSKLSTFLLLPAVSFVNIYQSSISGDVLLTVIGFLLLQNLCLMIICSGTSKAFGFEPGISATFKNSVVLKNSGNFGLPVSQLVFQDNPLGLSIQVIVLIFQNLLTYTYGLINSVAVKTNGWQAVKEFLKIPILYALIIGLLLNRFEVPIPFFIWTPIETISNSFLAIALITLGAQSAIIKITKFSLPLTLSLFGRLILSPILAFTIITLLKLDGTTAQALLIASSFPSSRNSALFALEYNNHPEYAAQAVILSTLFSSVTVTGVVYLAGVLYG</sequence>
<gene>
    <name evidence="9" type="ORF">ACFFIX_06370</name>
</gene>
<feature type="transmembrane region" description="Helical" evidence="8">
    <location>
        <begin position="162"/>
        <end position="180"/>
    </location>
</feature>
<name>A0ABV6GCZ0_9BACI</name>
<dbReference type="PANTHER" id="PTHR36838:SF1">
    <property type="entry name" value="SLR1864 PROTEIN"/>
    <property type="match status" value="1"/>
</dbReference>
<comment type="caution">
    <text evidence="9">The sequence shown here is derived from an EMBL/GenBank/DDBJ whole genome shotgun (WGS) entry which is preliminary data.</text>
</comment>
<organism evidence="9 10">
    <name type="scientific">Metabacillus herbersteinensis</name>
    <dbReference type="NCBI Taxonomy" id="283816"/>
    <lineage>
        <taxon>Bacteria</taxon>
        <taxon>Bacillati</taxon>
        <taxon>Bacillota</taxon>
        <taxon>Bacilli</taxon>
        <taxon>Bacillales</taxon>
        <taxon>Bacillaceae</taxon>
        <taxon>Metabacillus</taxon>
    </lineage>
</organism>
<keyword evidence="7 8" id="KW-0472">Membrane</keyword>
<feature type="transmembrane region" description="Helical" evidence="8">
    <location>
        <begin position="6"/>
        <end position="25"/>
    </location>
</feature>
<keyword evidence="10" id="KW-1185">Reference proteome</keyword>
<feature type="transmembrane region" description="Helical" evidence="8">
    <location>
        <begin position="186"/>
        <end position="209"/>
    </location>
</feature>
<evidence type="ECO:0000256" key="7">
    <source>
        <dbReference type="ARBA" id="ARBA00023136"/>
    </source>
</evidence>
<dbReference type="InterPro" id="IPR004776">
    <property type="entry name" value="Mem_transp_PIN-like"/>
</dbReference>
<proteinExistence type="inferred from homology"/>
<evidence type="ECO:0000256" key="2">
    <source>
        <dbReference type="ARBA" id="ARBA00010145"/>
    </source>
</evidence>
<comment type="similarity">
    <text evidence="2">Belongs to the auxin efflux carrier (TC 2.A.69) family.</text>
</comment>
<evidence type="ECO:0000256" key="3">
    <source>
        <dbReference type="ARBA" id="ARBA00022448"/>
    </source>
</evidence>
<feature type="transmembrane region" description="Helical" evidence="8">
    <location>
        <begin position="62"/>
        <end position="81"/>
    </location>
</feature>
<dbReference type="InterPro" id="IPR038770">
    <property type="entry name" value="Na+/solute_symporter_sf"/>
</dbReference>
<evidence type="ECO:0000313" key="10">
    <source>
        <dbReference type="Proteomes" id="UP001589854"/>
    </source>
</evidence>
<dbReference type="RefSeq" id="WP_378931723.1">
    <property type="nucleotide sequence ID" value="NZ_JBHLVO010000003.1"/>
</dbReference>